<evidence type="ECO:0000313" key="2">
    <source>
        <dbReference type="EMBL" id="KAH0761272.1"/>
    </source>
</evidence>
<feature type="compositionally biased region" description="Polar residues" evidence="1">
    <location>
        <begin position="1"/>
        <end position="10"/>
    </location>
</feature>
<dbReference type="InterPro" id="IPR053134">
    <property type="entry name" value="RNA-dir_DNA_polymerase"/>
</dbReference>
<protein>
    <submittedName>
        <fullName evidence="2">Uncharacterized protein</fullName>
    </submittedName>
</protein>
<dbReference type="SUPFAM" id="SSF56672">
    <property type="entry name" value="DNA/RNA polymerases"/>
    <property type="match status" value="1"/>
</dbReference>
<dbReference type="InterPro" id="IPR043502">
    <property type="entry name" value="DNA/RNA_pol_sf"/>
</dbReference>
<dbReference type="EMBL" id="JAIVGD010000013">
    <property type="protein sequence ID" value="KAH0761272.1"/>
    <property type="molecule type" value="Genomic_DNA"/>
</dbReference>
<accession>A0ABQ7VD94</accession>
<keyword evidence="3" id="KW-1185">Reference proteome</keyword>
<feature type="region of interest" description="Disordered" evidence="1">
    <location>
        <begin position="1"/>
        <end position="30"/>
    </location>
</feature>
<evidence type="ECO:0000256" key="1">
    <source>
        <dbReference type="SAM" id="MobiDB-lite"/>
    </source>
</evidence>
<dbReference type="PANTHER" id="PTHR24559:SF439">
    <property type="entry name" value="RETROTRANSPOSON, UNCLASSIFIED-LIKE PROTEIN"/>
    <property type="match status" value="1"/>
</dbReference>
<gene>
    <name evidence="2" type="ORF">KY290_017345</name>
</gene>
<evidence type="ECO:0000313" key="3">
    <source>
        <dbReference type="Proteomes" id="UP000826656"/>
    </source>
</evidence>
<proteinExistence type="predicted"/>
<organism evidence="2 3">
    <name type="scientific">Solanum tuberosum</name>
    <name type="common">Potato</name>
    <dbReference type="NCBI Taxonomy" id="4113"/>
    <lineage>
        <taxon>Eukaryota</taxon>
        <taxon>Viridiplantae</taxon>
        <taxon>Streptophyta</taxon>
        <taxon>Embryophyta</taxon>
        <taxon>Tracheophyta</taxon>
        <taxon>Spermatophyta</taxon>
        <taxon>Magnoliopsida</taxon>
        <taxon>eudicotyledons</taxon>
        <taxon>Gunneridae</taxon>
        <taxon>Pentapetalae</taxon>
        <taxon>asterids</taxon>
        <taxon>lamiids</taxon>
        <taxon>Solanales</taxon>
        <taxon>Solanaceae</taxon>
        <taxon>Solanoideae</taxon>
        <taxon>Solaneae</taxon>
        <taxon>Solanum</taxon>
    </lineage>
</organism>
<dbReference type="PANTHER" id="PTHR24559">
    <property type="entry name" value="TRANSPOSON TY3-I GAG-POL POLYPROTEIN"/>
    <property type="match status" value="1"/>
</dbReference>
<reference evidence="2 3" key="1">
    <citation type="journal article" date="2021" name="bioRxiv">
        <title>Chromosome-scale and haplotype-resolved genome assembly of a tetraploid potato cultivar.</title>
        <authorList>
            <person name="Sun H."/>
            <person name="Jiao W.-B."/>
            <person name="Krause K."/>
            <person name="Campoy J.A."/>
            <person name="Goel M."/>
            <person name="Folz-Donahue K."/>
            <person name="Kukat C."/>
            <person name="Huettel B."/>
            <person name="Schneeberger K."/>
        </authorList>
    </citation>
    <scope>NUCLEOTIDE SEQUENCE [LARGE SCALE GENOMIC DNA]</scope>
    <source>
        <strain evidence="2">SolTubOtavaFocal</strain>
        <tissue evidence="2">Leaves</tissue>
    </source>
</reference>
<sequence>MELSITSHGKTSPFADLTKEKKEFKNGMTSKIQTKEYMAVKTTSVKVTTKSKLKEEEAPSQYPREERQRPTLKELEAKVYPFPDSDVPMILDELLAKKVIDLPESKRPEEINKDEIAEANHASVAPNQKKCSKSTFLQFGSLTSIEVDFPRKTLEGSLKIDNHTENEADGWTLVHENAVVPSTLHQCMKYMKDGEVVKIDADINPFTETESYFADAKFYLDSGRSNMEKHTEADSIDLGDSKVQWAAIKMSKKRTKEVSMKLSPSKGDMQTNIDDEQPMFCYIPCERRKKGQSLLEECTQQVHPPKKELSHKTFQDLKEKMTVPVAQVPSFTLEPSKGNTQVGQIKGNFNQKVFTLFEKSGYNFSNPAKLGELTEEVIGYYVTTPKFGLGFNLPEPLRISSKKGKEITSSHYTSTEKTKESKKGKTPQRTSVFECIGRLTSRVSAFERLGRKDERGSSKQVDEYATTSKTYVFHRLGTKRKSLSERRLLEHENQDSCDVTDDKEIHSVFPSHMKRKTVLSITTDGSLKVKKSTIVVTNQFYRETNKEEDETITVGSQMEDSNLTQSSYHITVEEGPDIDDTHDDVQEAPPQLEDGVQSTIDDLKELNIGTLEDPRPIFISALLTPEEERKYFKLLVEFKDVFAWSYREMSGLSPRIAIHHLGIKKGTRPIKQSQRVFRPELVTQIEAEVNKLIEAGFIREVKYLLWISNIVLVKKKNGQIRVCVDFRDLNKECPKDDFPLPIIELMVDATT</sequence>
<dbReference type="Proteomes" id="UP000826656">
    <property type="component" value="Unassembled WGS sequence"/>
</dbReference>
<feature type="compositionally biased region" description="Basic and acidic residues" evidence="1">
    <location>
        <begin position="52"/>
        <end position="70"/>
    </location>
</feature>
<feature type="compositionally biased region" description="Basic and acidic residues" evidence="1">
    <location>
        <begin position="403"/>
        <end position="423"/>
    </location>
</feature>
<feature type="region of interest" description="Disordered" evidence="1">
    <location>
        <begin position="402"/>
        <end position="427"/>
    </location>
</feature>
<name>A0ABQ7VD94_SOLTU</name>
<comment type="caution">
    <text evidence="2">The sequence shown here is derived from an EMBL/GenBank/DDBJ whole genome shotgun (WGS) entry which is preliminary data.</text>
</comment>
<dbReference type="Gene3D" id="3.10.10.10">
    <property type="entry name" value="HIV Type 1 Reverse Transcriptase, subunit A, domain 1"/>
    <property type="match status" value="1"/>
</dbReference>
<feature type="region of interest" description="Disordered" evidence="1">
    <location>
        <begin position="44"/>
        <end position="70"/>
    </location>
</feature>